<name>A0A5R9GFE6_9BACL</name>
<feature type="domain" description="Glycosyltransferase 2-like" evidence="1">
    <location>
        <begin position="277"/>
        <end position="415"/>
    </location>
</feature>
<dbReference type="GO" id="GO:0016740">
    <property type="term" value="F:transferase activity"/>
    <property type="evidence" value="ECO:0007669"/>
    <property type="project" value="UniProtKB-KW"/>
</dbReference>
<dbReference type="InterPro" id="IPR050256">
    <property type="entry name" value="Glycosyltransferase_2"/>
</dbReference>
<dbReference type="SUPFAM" id="SSF53448">
    <property type="entry name" value="Nucleotide-diphospho-sugar transferases"/>
    <property type="match status" value="2"/>
</dbReference>
<protein>
    <submittedName>
        <fullName evidence="2">Glycosyltransferase</fullName>
    </submittedName>
</protein>
<dbReference type="AlphaFoldDB" id="A0A5R9GFE6"/>
<proteinExistence type="predicted"/>
<keyword evidence="3" id="KW-1185">Reference proteome</keyword>
<dbReference type="Pfam" id="PF00535">
    <property type="entry name" value="Glycos_transf_2"/>
    <property type="match status" value="2"/>
</dbReference>
<gene>
    <name evidence="2" type="ORF">FE782_11375</name>
</gene>
<evidence type="ECO:0000313" key="3">
    <source>
        <dbReference type="Proteomes" id="UP000309676"/>
    </source>
</evidence>
<dbReference type="InterPro" id="IPR029044">
    <property type="entry name" value="Nucleotide-diphossugar_trans"/>
</dbReference>
<accession>A0A5R9GFE6</accession>
<dbReference type="Proteomes" id="UP000309676">
    <property type="component" value="Unassembled WGS sequence"/>
</dbReference>
<evidence type="ECO:0000259" key="1">
    <source>
        <dbReference type="Pfam" id="PF00535"/>
    </source>
</evidence>
<sequence length="527" mass="57224">MRRTLSVIIPARNEAGTIHDVVTAASNLRPLEIVVVANGCTDDTAAIARKLGCRVLEFEHALGHDVGRAVGAGASRGEALLFLDADVPIASNELRAFLEPVVSGKADVALNNMDPLFVRPRRPHSTTIWRQMANAMIRRDDLRIDSLLSVPHAMTREAARAVGYETLANPIHAHLLAAGSPLRIDRSRSIDVIARNRHRPAEHDAPPGLLSVSEQRMIGDHLAALSAVWKDPRGGFGDGGRRRDIAERLCMGAMPLPIVSRPRPRPSSALYGGERLSVIVPAQNEEATIRSCIREAKKIEPYEIIVVVNGSSDRTLSIAAEEGATTLHFPERLGNDVGRAVGAFAATGDILLFIDGDFAVPAAHLYRYAKAVSSGVDLALNDLNHYLDIRFPYNLVTACKYGVNLTLNRKDLGVGSFIAVPHAVHRRAADRIGRETFLSPVKAQVKGLLLGCSAGNVARTDVDRMNRIRPEEHFAASGHPPAVERIVGDHAEGIRYLTETVGERGLFARQERNFRAAGWSGFGTKPR</sequence>
<organism evidence="2 3">
    <name type="scientific">Paenibacillus antri</name>
    <dbReference type="NCBI Taxonomy" id="2582848"/>
    <lineage>
        <taxon>Bacteria</taxon>
        <taxon>Bacillati</taxon>
        <taxon>Bacillota</taxon>
        <taxon>Bacilli</taxon>
        <taxon>Bacillales</taxon>
        <taxon>Paenibacillaceae</taxon>
        <taxon>Paenibacillus</taxon>
    </lineage>
</organism>
<dbReference type="OrthoDB" id="2902148at2"/>
<dbReference type="EMBL" id="VCIW01000006">
    <property type="protein sequence ID" value="TLS51974.1"/>
    <property type="molecule type" value="Genomic_DNA"/>
</dbReference>
<dbReference type="PANTHER" id="PTHR48090">
    <property type="entry name" value="UNDECAPRENYL-PHOSPHATE 4-DEOXY-4-FORMAMIDO-L-ARABINOSE TRANSFERASE-RELATED"/>
    <property type="match status" value="1"/>
</dbReference>
<dbReference type="Gene3D" id="3.90.550.10">
    <property type="entry name" value="Spore Coat Polysaccharide Biosynthesis Protein SpsA, Chain A"/>
    <property type="match status" value="2"/>
</dbReference>
<comment type="caution">
    <text evidence="2">The sequence shown here is derived from an EMBL/GenBank/DDBJ whole genome shotgun (WGS) entry which is preliminary data.</text>
</comment>
<dbReference type="InterPro" id="IPR001173">
    <property type="entry name" value="Glyco_trans_2-like"/>
</dbReference>
<evidence type="ECO:0000313" key="2">
    <source>
        <dbReference type="EMBL" id="TLS51974.1"/>
    </source>
</evidence>
<keyword evidence="2" id="KW-0808">Transferase</keyword>
<feature type="domain" description="Glycosyltransferase 2-like" evidence="1">
    <location>
        <begin position="6"/>
        <end position="127"/>
    </location>
</feature>
<dbReference type="RefSeq" id="WP_138194218.1">
    <property type="nucleotide sequence ID" value="NZ_VCIW01000006.1"/>
</dbReference>
<reference evidence="2 3" key="1">
    <citation type="submission" date="2019-05" db="EMBL/GenBank/DDBJ databases">
        <authorList>
            <person name="Narsing Rao M.P."/>
            <person name="Li W.J."/>
        </authorList>
    </citation>
    <scope>NUCLEOTIDE SEQUENCE [LARGE SCALE GENOMIC DNA]</scope>
    <source>
        <strain evidence="2 3">SYSU_K30003</strain>
    </source>
</reference>
<dbReference type="PANTHER" id="PTHR48090:SF7">
    <property type="entry name" value="RFBJ PROTEIN"/>
    <property type="match status" value="1"/>
</dbReference>